<dbReference type="NCBIfam" id="TIGR01640">
    <property type="entry name" value="F_box_assoc_1"/>
    <property type="match status" value="1"/>
</dbReference>
<keyword evidence="3" id="KW-1185">Reference proteome</keyword>
<comment type="caution">
    <text evidence="2">The sequence shown here is derived from an EMBL/GenBank/DDBJ whole genome shotgun (WGS) entry which is preliminary data.</text>
</comment>
<dbReference type="InterPro" id="IPR006527">
    <property type="entry name" value="F-box-assoc_dom_typ1"/>
</dbReference>
<evidence type="ECO:0000259" key="1">
    <source>
        <dbReference type="PROSITE" id="PS50181"/>
    </source>
</evidence>
<dbReference type="InterPro" id="IPR050796">
    <property type="entry name" value="SCF_F-box_component"/>
</dbReference>
<gene>
    <name evidence="2" type="ORF">PVL29_006604</name>
</gene>
<dbReference type="Pfam" id="PF07734">
    <property type="entry name" value="FBA_1"/>
    <property type="match status" value="1"/>
</dbReference>
<evidence type="ECO:0000313" key="2">
    <source>
        <dbReference type="EMBL" id="KAJ9701330.1"/>
    </source>
</evidence>
<feature type="domain" description="F-box" evidence="1">
    <location>
        <begin position="1"/>
        <end position="44"/>
    </location>
</feature>
<dbReference type="CDD" id="cd22157">
    <property type="entry name" value="F-box_AtFBW1-like"/>
    <property type="match status" value="1"/>
</dbReference>
<protein>
    <recommendedName>
        <fullName evidence="1">F-box domain-containing protein</fullName>
    </recommendedName>
</protein>
<dbReference type="SMART" id="SM00256">
    <property type="entry name" value="FBOX"/>
    <property type="match status" value="1"/>
</dbReference>
<dbReference type="Proteomes" id="UP001168098">
    <property type="component" value="Unassembled WGS sequence"/>
</dbReference>
<dbReference type="InterPro" id="IPR017451">
    <property type="entry name" value="F-box-assoc_interact_dom"/>
</dbReference>
<dbReference type="InterPro" id="IPR001810">
    <property type="entry name" value="F-box_dom"/>
</dbReference>
<organism evidence="2 3">
    <name type="scientific">Vitis rotundifolia</name>
    <name type="common">Muscadine grape</name>
    <dbReference type="NCBI Taxonomy" id="103349"/>
    <lineage>
        <taxon>Eukaryota</taxon>
        <taxon>Viridiplantae</taxon>
        <taxon>Streptophyta</taxon>
        <taxon>Embryophyta</taxon>
        <taxon>Tracheophyta</taxon>
        <taxon>Spermatophyta</taxon>
        <taxon>Magnoliopsida</taxon>
        <taxon>eudicotyledons</taxon>
        <taxon>Gunneridae</taxon>
        <taxon>Pentapetalae</taxon>
        <taxon>rosids</taxon>
        <taxon>Vitales</taxon>
        <taxon>Vitaceae</taxon>
        <taxon>Viteae</taxon>
        <taxon>Vitis</taxon>
    </lineage>
</organism>
<dbReference type="AlphaFoldDB" id="A0AA39A6E0"/>
<dbReference type="SUPFAM" id="SSF81383">
    <property type="entry name" value="F-box domain"/>
    <property type="match status" value="1"/>
</dbReference>
<dbReference type="Pfam" id="PF00646">
    <property type="entry name" value="F-box"/>
    <property type="match status" value="1"/>
</dbReference>
<dbReference type="EMBL" id="JARBHA010000005">
    <property type="protein sequence ID" value="KAJ9701330.1"/>
    <property type="molecule type" value="Genomic_DNA"/>
</dbReference>
<name>A0AA39A6E0_VITRO</name>
<dbReference type="PANTHER" id="PTHR31672:SF13">
    <property type="entry name" value="F-BOX PROTEIN CPR30-LIKE"/>
    <property type="match status" value="1"/>
</dbReference>
<dbReference type="PROSITE" id="PS50181">
    <property type="entry name" value="FBOX"/>
    <property type="match status" value="1"/>
</dbReference>
<dbReference type="PANTHER" id="PTHR31672">
    <property type="entry name" value="BNACNNG10540D PROTEIN"/>
    <property type="match status" value="1"/>
</dbReference>
<evidence type="ECO:0000313" key="3">
    <source>
        <dbReference type="Proteomes" id="UP001168098"/>
    </source>
</evidence>
<dbReference type="InterPro" id="IPR011043">
    <property type="entry name" value="Gal_Oxase/kelch_b-propeller"/>
</dbReference>
<sequence>MTYLPLHIIENILLRLPVKSLLRLRCVCKAWCTSISHPQFAKTHLQLPQTQAKTRLCIINLEEEKDNPFMVVRLSTKDWESIGDGNGGLLGFDYSLCDVNLQYPFHLLNSCDGLLCLVDTFGKIVLWNPSIRQCNPLPPNPNAPKYIGYGPNLNTTKYIWYGFGNDSSTDDYKIVGVSSLGYETMVDVFSLKFCKWRRIQEKHHTKLILHWIAYDPNEDHYSTIVAFDFEKEEFRRMAFPKDESNHVLTVVGGCLCVLCGKDPSKMWVMKEYGVETSCTMMDSPYWTRNHLNEKFKCQPLNLSWVNFNILHHGWFKNDANLFVETLVSHFSSQNG</sequence>
<accession>A0AA39A6E0</accession>
<dbReference type="Gene3D" id="1.20.1280.50">
    <property type="match status" value="1"/>
</dbReference>
<dbReference type="SUPFAM" id="SSF50965">
    <property type="entry name" value="Galactose oxidase, central domain"/>
    <property type="match status" value="1"/>
</dbReference>
<proteinExistence type="predicted"/>
<reference evidence="2 3" key="1">
    <citation type="journal article" date="2023" name="BMC Biotechnol.">
        <title>Vitis rotundifolia cv Carlos genome sequencing.</title>
        <authorList>
            <person name="Huff M."/>
            <person name="Hulse-Kemp A."/>
            <person name="Scheffler B."/>
            <person name="Youngblood R."/>
            <person name="Simpson S."/>
            <person name="Babiker E."/>
            <person name="Staton M."/>
        </authorList>
    </citation>
    <scope>NUCLEOTIDE SEQUENCE [LARGE SCALE GENOMIC DNA]</scope>
    <source>
        <tissue evidence="2">Leaf</tissue>
    </source>
</reference>
<dbReference type="InterPro" id="IPR036047">
    <property type="entry name" value="F-box-like_dom_sf"/>
</dbReference>